<dbReference type="GO" id="GO:0006355">
    <property type="term" value="P:regulation of DNA-templated transcription"/>
    <property type="evidence" value="ECO:0007669"/>
    <property type="project" value="UniProtKB-ARBA"/>
</dbReference>
<dbReference type="InterPro" id="IPR050109">
    <property type="entry name" value="HTH-type_TetR-like_transc_reg"/>
</dbReference>
<dbReference type="InterPro" id="IPR041467">
    <property type="entry name" value="Sco4008_C"/>
</dbReference>
<protein>
    <submittedName>
        <fullName evidence="4">DNA-binding transcriptional regulator, AcrR family</fullName>
    </submittedName>
</protein>
<keyword evidence="1 2" id="KW-0238">DNA-binding</keyword>
<feature type="domain" description="HTH tetR-type" evidence="3">
    <location>
        <begin position="24"/>
        <end position="84"/>
    </location>
</feature>
<keyword evidence="5" id="KW-1185">Reference proteome</keyword>
<dbReference type="AlphaFoldDB" id="A0A1H0FBK7"/>
<dbReference type="InterPro" id="IPR009057">
    <property type="entry name" value="Homeodomain-like_sf"/>
</dbReference>
<dbReference type="Gene3D" id="1.10.357.10">
    <property type="entry name" value="Tetracycline Repressor, domain 2"/>
    <property type="match status" value="1"/>
</dbReference>
<dbReference type="PRINTS" id="PR00455">
    <property type="entry name" value="HTHTETR"/>
</dbReference>
<proteinExistence type="predicted"/>
<dbReference type="InterPro" id="IPR036271">
    <property type="entry name" value="Tet_transcr_reg_TetR-rel_C_sf"/>
</dbReference>
<evidence type="ECO:0000256" key="1">
    <source>
        <dbReference type="ARBA" id="ARBA00023125"/>
    </source>
</evidence>
<sequence>MSTNWLVASTNRLVKLAGVVRDKEATKAKLLEAALDEFAEYGIAGARVDRIAAKAGCNKAMIYAYFGSKEGLFDQLLKIQIDHVVQSVPITPDDLPGYAGRLFDAYQEEPRLLRLAAYHRLENGFDTIPEPEAQAHRHKVEAIAQAQVEGKITAVFNATDLLDLVVHMSILAFSTPNASRDLVVRSVERLIAE</sequence>
<name>A0A1H0FBK7_9PSEU</name>
<dbReference type="Proteomes" id="UP000199691">
    <property type="component" value="Unassembled WGS sequence"/>
</dbReference>
<evidence type="ECO:0000313" key="5">
    <source>
        <dbReference type="Proteomes" id="UP000199691"/>
    </source>
</evidence>
<reference evidence="5" key="1">
    <citation type="submission" date="2016-10" db="EMBL/GenBank/DDBJ databases">
        <authorList>
            <person name="Varghese N."/>
            <person name="Submissions S."/>
        </authorList>
    </citation>
    <scope>NUCLEOTIDE SEQUENCE [LARGE SCALE GENOMIC DNA]</scope>
    <source>
        <strain evidence="5">CGMCC 4.6609</strain>
    </source>
</reference>
<dbReference type="EMBL" id="FNIX01000001">
    <property type="protein sequence ID" value="SDN92097.1"/>
    <property type="molecule type" value="Genomic_DNA"/>
</dbReference>
<dbReference type="PROSITE" id="PS50977">
    <property type="entry name" value="HTH_TETR_2"/>
    <property type="match status" value="1"/>
</dbReference>
<dbReference type="STRING" id="641025.SAMN05421507_101716"/>
<dbReference type="GO" id="GO:0003677">
    <property type="term" value="F:DNA binding"/>
    <property type="evidence" value="ECO:0007669"/>
    <property type="project" value="UniProtKB-UniRule"/>
</dbReference>
<gene>
    <name evidence="4" type="ORF">SAMN05421507_101716</name>
</gene>
<evidence type="ECO:0000313" key="4">
    <source>
        <dbReference type="EMBL" id="SDN92097.1"/>
    </source>
</evidence>
<dbReference type="SUPFAM" id="SSF48498">
    <property type="entry name" value="Tetracyclin repressor-like, C-terminal domain"/>
    <property type="match status" value="1"/>
</dbReference>
<evidence type="ECO:0000259" key="3">
    <source>
        <dbReference type="PROSITE" id="PS50977"/>
    </source>
</evidence>
<feature type="DNA-binding region" description="H-T-H motif" evidence="2">
    <location>
        <begin position="47"/>
        <end position="66"/>
    </location>
</feature>
<organism evidence="4 5">
    <name type="scientific">Lentzea jiangxiensis</name>
    <dbReference type="NCBI Taxonomy" id="641025"/>
    <lineage>
        <taxon>Bacteria</taxon>
        <taxon>Bacillati</taxon>
        <taxon>Actinomycetota</taxon>
        <taxon>Actinomycetes</taxon>
        <taxon>Pseudonocardiales</taxon>
        <taxon>Pseudonocardiaceae</taxon>
        <taxon>Lentzea</taxon>
    </lineage>
</organism>
<dbReference type="Pfam" id="PF00440">
    <property type="entry name" value="TetR_N"/>
    <property type="match status" value="1"/>
</dbReference>
<dbReference type="Pfam" id="PF17926">
    <property type="entry name" value="TetR_C_21"/>
    <property type="match status" value="1"/>
</dbReference>
<accession>A0A1H0FBK7</accession>
<dbReference type="PANTHER" id="PTHR30328:SF54">
    <property type="entry name" value="HTH-TYPE TRANSCRIPTIONAL REPRESSOR SCO4008"/>
    <property type="match status" value="1"/>
</dbReference>
<evidence type="ECO:0000256" key="2">
    <source>
        <dbReference type="PROSITE-ProRule" id="PRU00335"/>
    </source>
</evidence>
<dbReference type="InterPro" id="IPR001647">
    <property type="entry name" value="HTH_TetR"/>
</dbReference>
<dbReference type="SUPFAM" id="SSF46689">
    <property type="entry name" value="Homeodomain-like"/>
    <property type="match status" value="1"/>
</dbReference>
<dbReference type="PANTHER" id="PTHR30328">
    <property type="entry name" value="TRANSCRIPTIONAL REPRESSOR"/>
    <property type="match status" value="1"/>
</dbReference>